<evidence type="ECO:0000313" key="3">
    <source>
        <dbReference type="EMBL" id="MEU8133142.1"/>
    </source>
</evidence>
<keyword evidence="1" id="KW-0723">Serine/threonine-protein kinase</keyword>
<dbReference type="EMBL" id="JBEZFP010000011">
    <property type="protein sequence ID" value="MEU8133142.1"/>
    <property type="molecule type" value="Genomic_DNA"/>
</dbReference>
<dbReference type="InterPro" id="IPR036890">
    <property type="entry name" value="HATPase_C_sf"/>
</dbReference>
<feature type="domain" description="Histidine kinase/HSP90-like ATPase" evidence="2">
    <location>
        <begin position="67"/>
        <end position="169"/>
    </location>
</feature>
<name>A0ABV3DBL5_9ACTN</name>
<keyword evidence="3" id="KW-0067">ATP-binding</keyword>
<dbReference type="PANTHER" id="PTHR35526">
    <property type="entry name" value="ANTI-SIGMA-F FACTOR RSBW-RELATED"/>
    <property type="match status" value="1"/>
</dbReference>
<evidence type="ECO:0000259" key="2">
    <source>
        <dbReference type="Pfam" id="PF13581"/>
    </source>
</evidence>
<dbReference type="CDD" id="cd16936">
    <property type="entry name" value="HATPase_RsbW-like"/>
    <property type="match status" value="1"/>
</dbReference>
<keyword evidence="3" id="KW-0547">Nucleotide-binding</keyword>
<protein>
    <submittedName>
        <fullName evidence="3">ATP-binding protein</fullName>
    </submittedName>
</protein>
<comment type="caution">
    <text evidence="3">The sequence shown here is derived from an EMBL/GenBank/DDBJ whole genome shotgun (WGS) entry which is preliminary data.</text>
</comment>
<dbReference type="Pfam" id="PF13581">
    <property type="entry name" value="HATPase_c_2"/>
    <property type="match status" value="1"/>
</dbReference>
<dbReference type="InterPro" id="IPR003594">
    <property type="entry name" value="HATPase_dom"/>
</dbReference>
<gene>
    <name evidence="3" type="ORF">AB0C36_06495</name>
</gene>
<evidence type="ECO:0000256" key="1">
    <source>
        <dbReference type="ARBA" id="ARBA00022527"/>
    </source>
</evidence>
<reference evidence="3 4" key="1">
    <citation type="submission" date="2024-06" db="EMBL/GenBank/DDBJ databases">
        <title>The Natural Products Discovery Center: Release of the First 8490 Sequenced Strains for Exploring Actinobacteria Biosynthetic Diversity.</title>
        <authorList>
            <person name="Kalkreuter E."/>
            <person name="Kautsar S.A."/>
            <person name="Yang D."/>
            <person name="Bader C.D."/>
            <person name="Teijaro C.N."/>
            <person name="Fluegel L."/>
            <person name="Davis C.M."/>
            <person name="Simpson J.R."/>
            <person name="Lauterbach L."/>
            <person name="Steele A.D."/>
            <person name="Gui C."/>
            <person name="Meng S."/>
            <person name="Li G."/>
            <person name="Viehrig K."/>
            <person name="Ye F."/>
            <person name="Su P."/>
            <person name="Kiefer A.F."/>
            <person name="Nichols A."/>
            <person name="Cepeda A.J."/>
            <person name="Yan W."/>
            <person name="Fan B."/>
            <person name="Jiang Y."/>
            <person name="Adhikari A."/>
            <person name="Zheng C.-J."/>
            <person name="Schuster L."/>
            <person name="Cowan T.M."/>
            <person name="Smanski M.J."/>
            <person name="Chevrette M.G."/>
            <person name="De Carvalho L.P.S."/>
            <person name="Shen B."/>
        </authorList>
    </citation>
    <scope>NUCLEOTIDE SEQUENCE [LARGE SCALE GENOMIC DNA]</scope>
    <source>
        <strain evidence="3 4">NPDC048946</strain>
    </source>
</reference>
<keyword evidence="1" id="KW-0808">Transferase</keyword>
<keyword evidence="4" id="KW-1185">Reference proteome</keyword>
<dbReference type="Gene3D" id="3.30.565.10">
    <property type="entry name" value="Histidine kinase-like ATPase, C-terminal domain"/>
    <property type="match status" value="1"/>
</dbReference>
<dbReference type="SUPFAM" id="SSF55874">
    <property type="entry name" value="ATPase domain of HSP90 chaperone/DNA topoisomerase II/histidine kinase"/>
    <property type="match status" value="1"/>
</dbReference>
<proteinExistence type="predicted"/>
<organism evidence="3 4">
    <name type="scientific">Streptodolium elevatio</name>
    <dbReference type="NCBI Taxonomy" id="3157996"/>
    <lineage>
        <taxon>Bacteria</taxon>
        <taxon>Bacillati</taxon>
        <taxon>Actinomycetota</taxon>
        <taxon>Actinomycetes</taxon>
        <taxon>Kitasatosporales</taxon>
        <taxon>Streptomycetaceae</taxon>
        <taxon>Streptodolium</taxon>
    </lineage>
</organism>
<dbReference type="Proteomes" id="UP001551482">
    <property type="component" value="Unassembled WGS sequence"/>
</dbReference>
<sequence>MILVRLFGIYLHVQFRECFTHLDYTPLLSQHQERRSPRCRSRTARPPGRAVHATAAYSEPVYIVRLPPLPSSVATAREHVEGLCHKFGVDSFAPVQVVSELAGNAVEHAGMCGGIEVWVSVDPGYLWIEVVDFAPEFVPDLDQVRDPGEERERGRGLLIARTLAERVETLVMADRKALCACFPVPV</sequence>
<dbReference type="RefSeq" id="WP_358350122.1">
    <property type="nucleotide sequence ID" value="NZ_JBEZFP010000011.1"/>
</dbReference>
<dbReference type="InterPro" id="IPR050267">
    <property type="entry name" value="Anti-sigma-factor_SerPK"/>
</dbReference>
<dbReference type="GO" id="GO:0005524">
    <property type="term" value="F:ATP binding"/>
    <property type="evidence" value="ECO:0007669"/>
    <property type="project" value="UniProtKB-KW"/>
</dbReference>
<dbReference type="PANTHER" id="PTHR35526:SF3">
    <property type="entry name" value="ANTI-SIGMA-F FACTOR RSBW"/>
    <property type="match status" value="1"/>
</dbReference>
<accession>A0ABV3DBL5</accession>
<evidence type="ECO:0000313" key="4">
    <source>
        <dbReference type="Proteomes" id="UP001551482"/>
    </source>
</evidence>
<keyword evidence="1" id="KW-0418">Kinase</keyword>